<comment type="caution">
    <text evidence="2">The sequence shown here is derived from an EMBL/GenBank/DDBJ whole genome shotgun (WGS) entry which is preliminary data.</text>
</comment>
<sequence length="431" mass="49663">MITKNQQQGKQKAQKWSYSFTWTDQHLEPQLMQSLRLEYDEIGAQALDRLLAIKKTKNCHGDFYKLLEKYHKEDDILRRFWDELHNVPKWVDWAQLARGQEFFYRYALANIIGFALQGFICENSASTGVVEVLVRTGGFSTRVLWFRLLETFQWLLQIMHDIESVKPGGEGFQSTIRVRLLHSCVRRRILGLVSRRADYYNTAEHGIPVNAMDSIHSIATFACNPMFLQLPKMGIQPRPDEIEDYLALFRYVAYLIGTQPEYFSTFEKAKATMESCYVHELSLTETSRTVAYNFIRCVERLPAPLTISRSFIEAGSRWLNGNEICDQLGLGRPGILSYVAFSGLCSLVMMLAWTQRMIPAFDRFIVQYTRRLLYWAVIRSEGGLNGGTTFKMKYKPELNRITGREEAINATILGYLLSRVMTMTLAIAAAE</sequence>
<dbReference type="InterPro" id="IPR018713">
    <property type="entry name" value="MPAB/Lcp_cat_dom"/>
</dbReference>
<evidence type="ECO:0000259" key="1">
    <source>
        <dbReference type="Pfam" id="PF09995"/>
    </source>
</evidence>
<dbReference type="PANTHER" id="PTHR37539">
    <property type="entry name" value="SECRETED PROTEIN-RELATED"/>
    <property type="match status" value="1"/>
</dbReference>
<accession>A0A225B2K1</accession>
<dbReference type="GeneID" id="31002893"/>
<protein>
    <recommendedName>
        <fullName evidence="1">ER-bound oxygenase mpaB/mpaB'/Rubber oxygenase catalytic domain-containing protein</fullName>
    </recommendedName>
</protein>
<dbReference type="GO" id="GO:0016491">
    <property type="term" value="F:oxidoreductase activity"/>
    <property type="evidence" value="ECO:0007669"/>
    <property type="project" value="InterPro"/>
</dbReference>
<dbReference type="AlphaFoldDB" id="A0A225B2K1"/>
<dbReference type="RefSeq" id="XP_020121176.1">
    <property type="nucleotide sequence ID" value="XM_020266065.1"/>
</dbReference>
<keyword evidence="3" id="KW-1185">Reference proteome</keyword>
<evidence type="ECO:0000313" key="3">
    <source>
        <dbReference type="Proteomes" id="UP000214365"/>
    </source>
</evidence>
<name>A0A225B2K1_TALAT</name>
<dbReference type="OrthoDB" id="6361347at2759"/>
<dbReference type="STRING" id="1441469.A0A225B2K1"/>
<dbReference type="EMBL" id="LFMY01000004">
    <property type="protein sequence ID" value="OKL61055.1"/>
    <property type="molecule type" value="Genomic_DNA"/>
</dbReference>
<gene>
    <name evidence="2" type="ORF">UA08_03138</name>
</gene>
<dbReference type="Pfam" id="PF09995">
    <property type="entry name" value="MPAB_Lcp_cat"/>
    <property type="match status" value="1"/>
</dbReference>
<dbReference type="PANTHER" id="PTHR37539:SF1">
    <property type="entry name" value="ER-BOUND OXYGENASE MPAB_MPAB'_RUBBER OXYGENASE CATALYTIC DOMAIN-CONTAINING PROTEIN"/>
    <property type="match status" value="1"/>
</dbReference>
<organism evidence="2 3">
    <name type="scientific">Talaromyces atroroseus</name>
    <dbReference type="NCBI Taxonomy" id="1441469"/>
    <lineage>
        <taxon>Eukaryota</taxon>
        <taxon>Fungi</taxon>
        <taxon>Dikarya</taxon>
        <taxon>Ascomycota</taxon>
        <taxon>Pezizomycotina</taxon>
        <taxon>Eurotiomycetes</taxon>
        <taxon>Eurotiomycetidae</taxon>
        <taxon>Eurotiales</taxon>
        <taxon>Trichocomaceae</taxon>
        <taxon>Talaromyces</taxon>
        <taxon>Talaromyces sect. Trachyspermi</taxon>
    </lineage>
</organism>
<dbReference type="InterPro" id="IPR037473">
    <property type="entry name" value="Lcp-like"/>
</dbReference>
<feature type="domain" description="ER-bound oxygenase mpaB/mpaB'/Rubber oxygenase catalytic" evidence="1">
    <location>
        <begin position="111"/>
        <end position="345"/>
    </location>
</feature>
<evidence type="ECO:0000313" key="2">
    <source>
        <dbReference type="EMBL" id="OKL61055.1"/>
    </source>
</evidence>
<dbReference type="Proteomes" id="UP000214365">
    <property type="component" value="Unassembled WGS sequence"/>
</dbReference>
<reference evidence="2 3" key="1">
    <citation type="submission" date="2015-06" db="EMBL/GenBank/DDBJ databases">
        <title>Talaromyces atroroseus IBT 11181 draft genome.</title>
        <authorList>
            <person name="Rasmussen K.B."/>
            <person name="Rasmussen S."/>
            <person name="Petersen B."/>
            <person name="Sicheritz-Ponten T."/>
            <person name="Mortensen U.H."/>
            <person name="Thrane U."/>
        </authorList>
    </citation>
    <scope>NUCLEOTIDE SEQUENCE [LARGE SCALE GENOMIC DNA]</scope>
    <source>
        <strain evidence="2 3">IBT 11181</strain>
    </source>
</reference>
<proteinExistence type="predicted"/>